<dbReference type="EMBL" id="BPLR01000554">
    <property type="protein sequence ID" value="GIY95623.1"/>
    <property type="molecule type" value="Genomic_DNA"/>
</dbReference>
<gene>
    <name evidence="1" type="ORF">CEXT_335511</name>
</gene>
<sequence length="78" mass="8658">MNNNKFLNIGNIATLPKADEQCPSTEFTIQPGIVDPTISETQENNNCSEKILPRCLENINNRNAREELLNPGSGSKRT</sequence>
<accession>A0AAV4XLQ9</accession>
<evidence type="ECO:0000313" key="2">
    <source>
        <dbReference type="Proteomes" id="UP001054945"/>
    </source>
</evidence>
<proteinExistence type="predicted"/>
<name>A0AAV4XLQ9_CAEEX</name>
<organism evidence="1 2">
    <name type="scientific">Caerostris extrusa</name>
    <name type="common">Bark spider</name>
    <name type="synonym">Caerostris bankana</name>
    <dbReference type="NCBI Taxonomy" id="172846"/>
    <lineage>
        <taxon>Eukaryota</taxon>
        <taxon>Metazoa</taxon>
        <taxon>Ecdysozoa</taxon>
        <taxon>Arthropoda</taxon>
        <taxon>Chelicerata</taxon>
        <taxon>Arachnida</taxon>
        <taxon>Araneae</taxon>
        <taxon>Araneomorphae</taxon>
        <taxon>Entelegynae</taxon>
        <taxon>Araneoidea</taxon>
        <taxon>Araneidae</taxon>
        <taxon>Caerostris</taxon>
    </lineage>
</organism>
<comment type="caution">
    <text evidence="1">The sequence shown here is derived from an EMBL/GenBank/DDBJ whole genome shotgun (WGS) entry which is preliminary data.</text>
</comment>
<evidence type="ECO:0000313" key="1">
    <source>
        <dbReference type="EMBL" id="GIY95623.1"/>
    </source>
</evidence>
<protein>
    <submittedName>
        <fullName evidence="1">Uncharacterized protein</fullName>
    </submittedName>
</protein>
<dbReference type="AlphaFoldDB" id="A0AAV4XLQ9"/>
<dbReference type="Proteomes" id="UP001054945">
    <property type="component" value="Unassembled WGS sequence"/>
</dbReference>
<keyword evidence="2" id="KW-1185">Reference proteome</keyword>
<reference evidence="1 2" key="1">
    <citation type="submission" date="2021-06" db="EMBL/GenBank/DDBJ databases">
        <title>Caerostris extrusa draft genome.</title>
        <authorList>
            <person name="Kono N."/>
            <person name="Arakawa K."/>
        </authorList>
    </citation>
    <scope>NUCLEOTIDE SEQUENCE [LARGE SCALE GENOMIC DNA]</scope>
</reference>